<evidence type="ECO:0000313" key="4">
    <source>
        <dbReference type="Proteomes" id="UP001212841"/>
    </source>
</evidence>
<reference evidence="3" key="1">
    <citation type="submission" date="2020-05" db="EMBL/GenBank/DDBJ databases">
        <title>Phylogenomic resolution of chytrid fungi.</title>
        <authorList>
            <person name="Stajich J.E."/>
            <person name="Amses K."/>
            <person name="Simmons R."/>
            <person name="Seto K."/>
            <person name="Myers J."/>
            <person name="Bonds A."/>
            <person name="Quandt C.A."/>
            <person name="Barry K."/>
            <person name="Liu P."/>
            <person name="Grigoriev I."/>
            <person name="Longcore J.E."/>
            <person name="James T.Y."/>
        </authorList>
    </citation>
    <scope>NUCLEOTIDE SEQUENCE</scope>
    <source>
        <strain evidence="3">JEL0318</strain>
    </source>
</reference>
<feature type="compositionally biased region" description="Basic and acidic residues" evidence="1">
    <location>
        <begin position="170"/>
        <end position="183"/>
    </location>
</feature>
<evidence type="ECO:0000256" key="1">
    <source>
        <dbReference type="SAM" id="MobiDB-lite"/>
    </source>
</evidence>
<evidence type="ECO:0000313" key="3">
    <source>
        <dbReference type="EMBL" id="KAJ3050721.1"/>
    </source>
</evidence>
<feature type="compositionally biased region" description="Acidic residues" evidence="1">
    <location>
        <begin position="130"/>
        <end position="140"/>
    </location>
</feature>
<protein>
    <submittedName>
        <fullName evidence="3">Uncharacterized protein</fullName>
    </submittedName>
</protein>
<name>A0AAD5SCK2_9FUNG</name>
<dbReference type="AlphaFoldDB" id="A0AAD5SCK2"/>
<evidence type="ECO:0000256" key="2">
    <source>
        <dbReference type="SAM" id="Phobius"/>
    </source>
</evidence>
<sequence>MAQTGIKTKRLLGPPTRRGLVGMLMGVILVFLATTVIFGITVKSGNGWRKGFSEEISNGADGGLLDDGFTEERVEDARSKPKVKVQEVPLRKPTTQKFFAAPPEELTEGREAEMTGKLQVVETSAPLTEEQGEEPDEENGELWGEEKAEQESADGMQEERWGEEEPEPEVPDRGEGTDDREREDAEELDAQETEEETQDTVVEAPKKYTEKTSDPKLTEPWSCTNRKAPWTCWNNTVPMPSKPREAFATLLTTRPKGNEEDRYFLTTRLLIDRLRRDPKTRSNPQRDIIVLVTPVIDTRKRKILTLDGATIKEVNSIIPHNYKDVAMFNDRWVDCFTKMHLWNLTQYDSLFYMDGDVLPLENLDFVFTNIGRKQFGSPPEFFDFAAPIDMMWGRKYLKTFSAGMMLFRPSADRLASLLQWAEAIYEYDTNMMEQGLLNYYYGKHYVQFAKGVSGNFVDSPKIIEDERLKTVHEKYWVLSESGAAGEVRRLFTDGIAGLPTYTEEDINAVVL</sequence>
<keyword evidence="4" id="KW-1185">Reference proteome</keyword>
<dbReference type="InterPro" id="IPR050587">
    <property type="entry name" value="GNT1/Glycosyltrans_8"/>
</dbReference>
<keyword evidence="2" id="KW-1133">Transmembrane helix</keyword>
<feature type="region of interest" description="Disordered" evidence="1">
    <location>
        <begin position="94"/>
        <end position="201"/>
    </location>
</feature>
<keyword evidence="2" id="KW-0812">Transmembrane</keyword>
<feature type="transmembrane region" description="Helical" evidence="2">
    <location>
        <begin position="20"/>
        <end position="40"/>
    </location>
</feature>
<organism evidence="3 4">
    <name type="scientific">Rhizophlyctis rosea</name>
    <dbReference type="NCBI Taxonomy" id="64517"/>
    <lineage>
        <taxon>Eukaryota</taxon>
        <taxon>Fungi</taxon>
        <taxon>Fungi incertae sedis</taxon>
        <taxon>Chytridiomycota</taxon>
        <taxon>Chytridiomycota incertae sedis</taxon>
        <taxon>Chytridiomycetes</taxon>
        <taxon>Rhizophlyctidales</taxon>
        <taxon>Rhizophlyctidaceae</taxon>
        <taxon>Rhizophlyctis</taxon>
    </lineage>
</organism>
<dbReference type="SUPFAM" id="SSF53448">
    <property type="entry name" value="Nucleotide-diphospho-sugar transferases"/>
    <property type="match status" value="1"/>
</dbReference>
<dbReference type="EMBL" id="JADGJD010000479">
    <property type="protein sequence ID" value="KAJ3050721.1"/>
    <property type="molecule type" value="Genomic_DNA"/>
</dbReference>
<accession>A0AAD5SCK2</accession>
<comment type="caution">
    <text evidence="3">The sequence shown here is derived from an EMBL/GenBank/DDBJ whole genome shotgun (WGS) entry which is preliminary data.</text>
</comment>
<proteinExistence type="predicted"/>
<dbReference type="Gene3D" id="3.90.550.10">
    <property type="entry name" value="Spore Coat Polysaccharide Biosynthesis Protein SpsA, Chain A"/>
    <property type="match status" value="1"/>
</dbReference>
<keyword evidence="2" id="KW-0472">Membrane</keyword>
<feature type="compositionally biased region" description="Acidic residues" evidence="1">
    <location>
        <begin position="184"/>
        <end position="198"/>
    </location>
</feature>
<dbReference type="InterPro" id="IPR029044">
    <property type="entry name" value="Nucleotide-diphossugar_trans"/>
</dbReference>
<dbReference type="Proteomes" id="UP001212841">
    <property type="component" value="Unassembled WGS sequence"/>
</dbReference>
<dbReference type="PANTHER" id="PTHR11183">
    <property type="entry name" value="GLYCOGENIN SUBFAMILY MEMBER"/>
    <property type="match status" value="1"/>
</dbReference>
<gene>
    <name evidence="3" type="ORF">HK097_008270</name>
</gene>